<evidence type="ECO:0000313" key="2">
    <source>
        <dbReference type="EnsemblPlants" id="LPERR04G21960.1"/>
    </source>
</evidence>
<name>A0A0D9W9Y1_9ORYZ</name>
<feature type="region of interest" description="Disordered" evidence="1">
    <location>
        <begin position="1"/>
        <end position="21"/>
    </location>
</feature>
<dbReference type="Proteomes" id="UP000032180">
    <property type="component" value="Chromosome 4"/>
</dbReference>
<sequence>MRGRQRGWRREETARQRTDVDGDGDLFPSDVHALRCLLAEFASPLGFFVEELRERRREGEEERALALLTAALDLCGFLDPWSAAALDLCGFLDSWSSSGSEGSRMYLAFFSHVFIAYF</sequence>
<dbReference type="Gramene" id="LPERR04G21960.1">
    <property type="protein sequence ID" value="LPERR04G21960.1"/>
    <property type="gene ID" value="LPERR04G21960"/>
</dbReference>
<feature type="compositionally biased region" description="Basic and acidic residues" evidence="1">
    <location>
        <begin position="8"/>
        <end position="20"/>
    </location>
</feature>
<reference evidence="3" key="2">
    <citation type="submission" date="2013-12" db="EMBL/GenBank/DDBJ databases">
        <authorList>
            <person name="Yu Y."/>
            <person name="Lee S."/>
            <person name="de Baynast K."/>
            <person name="Wissotski M."/>
            <person name="Liu L."/>
            <person name="Talag J."/>
            <person name="Goicoechea J."/>
            <person name="Angelova A."/>
            <person name="Jetty R."/>
            <person name="Kudrna D."/>
            <person name="Golser W."/>
            <person name="Rivera L."/>
            <person name="Zhang J."/>
            <person name="Wing R."/>
        </authorList>
    </citation>
    <scope>NUCLEOTIDE SEQUENCE</scope>
</reference>
<protein>
    <submittedName>
        <fullName evidence="2">Uncharacterized protein</fullName>
    </submittedName>
</protein>
<dbReference type="EnsemblPlants" id="LPERR04G21960.1">
    <property type="protein sequence ID" value="LPERR04G21960.1"/>
    <property type="gene ID" value="LPERR04G21960"/>
</dbReference>
<dbReference type="AlphaFoldDB" id="A0A0D9W9Y1"/>
<evidence type="ECO:0000313" key="3">
    <source>
        <dbReference type="Proteomes" id="UP000032180"/>
    </source>
</evidence>
<dbReference type="HOGENOM" id="CLU_2076507_0_0_1"/>
<organism evidence="2 3">
    <name type="scientific">Leersia perrieri</name>
    <dbReference type="NCBI Taxonomy" id="77586"/>
    <lineage>
        <taxon>Eukaryota</taxon>
        <taxon>Viridiplantae</taxon>
        <taxon>Streptophyta</taxon>
        <taxon>Embryophyta</taxon>
        <taxon>Tracheophyta</taxon>
        <taxon>Spermatophyta</taxon>
        <taxon>Magnoliopsida</taxon>
        <taxon>Liliopsida</taxon>
        <taxon>Poales</taxon>
        <taxon>Poaceae</taxon>
        <taxon>BOP clade</taxon>
        <taxon>Oryzoideae</taxon>
        <taxon>Oryzeae</taxon>
        <taxon>Oryzinae</taxon>
        <taxon>Leersia</taxon>
    </lineage>
</organism>
<accession>A0A0D9W9Y1</accession>
<evidence type="ECO:0000256" key="1">
    <source>
        <dbReference type="SAM" id="MobiDB-lite"/>
    </source>
</evidence>
<reference evidence="2 3" key="1">
    <citation type="submission" date="2012-08" db="EMBL/GenBank/DDBJ databases">
        <title>Oryza genome evolution.</title>
        <authorList>
            <person name="Wing R.A."/>
        </authorList>
    </citation>
    <scope>NUCLEOTIDE SEQUENCE</scope>
</reference>
<keyword evidence="3" id="KW-1185">Reference proteome</keyword>
<reference evidence="2" key="3">
    <citation type="submission" date="2015-04" db="UniProtKB">
        <authorList>
            <consortium name="EnsemblPlants"/>
        </authorList>
    </citation>
    <scope>IDENTIFICATION</scope>
</reference>
<proteinExistence type="predicted"/>